<dbReference type="EMBL" id="CYHA01000007">
    <property type="protein sequence ID" value="CUA86252.1"/>
    <property type="molecule type" value="Genomic_DNA"/>
</dbReference>
<evidence type="ECO:0000313" key="2">
    <source>
        <dbReference type="EMBL" id="CUA86252.1"/>
    </source>
</evidence>
<dbReference type="InterPro" id="IPR052383">
    <property type="entry name" value="Anti-sigma-E_RseA-like"/>
</dbReference>
<dbReference type="GO" id="GO:0016989">
    <property type="term" value="F:sigma factor antagonist activity"/>
    <property type="evidence" value="ECO:0007669"/>
    <property type="project" value="InterPro"/>
</dbReference>
<dbReference type="Pfam" id="PF03872">
    <property type="entry name" value="RseA_N"/>
    <property type="match status" value="1"/>
</dbReference>
<dbReference type="InterPro" id="IPR036147">
    <property type="entry name" value="Anti-sigma_E_RseA_N_sf"/>
</dbReference>
<dbReference type="RefSeq" id="WP_054285306.1">
    <property type="nucleotide sequence ID" value="NZ_CYHA01000007.1"/>
</dbReference>
<dbReference type="Gene3D" id="1.10.10.880">
    <property type="entry name" value="Anti sigma-E protein RseA, N-terminal domain"/>
    <property type="match status" value="1"/>
</dbReference>
<feature type="domain" description="Anti sigma-E protein RseA N-terminal" evidence="1">
    <location>
        <begin position="2"/>
        <end position="74"/>
    </location>
</feature>
<protein>
    <submittedName>
        <fullName evidence="2">Anti sigma-E protein, RseA</fullName>
    </submittedName>
</protein>
<dbReference type="PANTHER" id="PTHR38104:SF1">
    <property type="entry name" value="ANTI-SIGMA-E FACTOR RSEA"/>
    <property type="match status" value="1"/>
</dbReference>
<keyword evidence="3" id="KW-1185">Reference proteome</keyword>
<dbReference type="InterPro" id="IPR005572">
    <property type="entry name" value="Anti-sigma_E_RseA_N"/>
</dbReference>
<accession>A0A0K6H5S0</accession>
<proteinExistence type="predicted"/>
<dbReference type="AlphaFoldDB" id="A0A0K6H5S0"/>
<dbReference type="STRING" id="375574.GCA_001418035_02397"/>
<gene>
    <name evidence="2" type="ORF">Ga0061063_2621</name>
</gene>
<evidence type="ECO:0000313" key="3">
    <source>
        <dbReference type="Proteomes" id="UP000243535"/>
    </source>
</evidence>
<name>A0A0K6H5S0_9NEIS</name>
<dbReference type="SUPFAM" id="SSF89069">
    <property type="entry name" value="N-terminal, cytoplasmic domain of anti-sigmaE factor RseA"/>
    <property type="match status" value="1"/>
</dbReference>
<dbReference type="PANTHER" id="PTHR38104">
    <property type="match status" value="1"/>
</dbReference>
<reference evidence="3" key="1">
    <citation type="submission" date="2015-08" db="EMBL/GenBank/DDBJ databases">
        <authorList>
            <person name="Varghese N."/>
        </authorList>
    </citation>
    <scope>NUCLEOTIDE SEQUENCE [LARGE SCALE GENOMIC DNA]</scope>
    <source>
        <strain evidence="3">DSM 17901</strain>
    </source>
</reference>
<sequence length="155" mass="16513">MKETVSALMDGELEPASARKAVTALHSDESLNDSWNTYHLIGDALRASADLKVDVRRGVAARLAEEPTVLAPRRWLRPVRPRTVGAAAIAASVSLAAVVAWQQLSFTTPSANLVAANQAVPVQVQTGAVADPVDPYVQAHQEMAADQSLMAVSYR</sequence>
<organism evidence="2 3">
    <name type="scientific">Gulbenkiania indica</name>
    <dbReference type="NCBI Taxonomy" id="375574"/>
    <lineage>
        <taxon>Bacteria</taxon>
        <taxon>Pseudomonadati</taxon>
        <taxon>Pseudomonadota</taxon>
        <taxon>Betaproteobacteria</taxon>
        <taxon>Neisseriales</taxon>
        <taxon>Chromobacteriaceae</taxon>
        <taxon>Gulbenkiania</taxon>
    </lineage>
</organism>
<dbReference type="Proteomes" id="UP000243535">
    <property type="component" value="Unassembled WGS sequence"/>
</dbReference>
<dbReference type="OrthoDB" id="8561243at2"/>
<dbReference type="CDD" id="cd16328">
    <property type="entry name" value="RseA_N"/>
    <property type="match status" value="1"/>
</dbReference>
<evidence type="ECO:0000259" key="1">
    <source>
        <dbReference type="Pfam" id="PF03872"/>
    </source>
</evidence>